<dbReference type="AlphaFoldDB" id="A0A2H0WJD9"/>
<feature type="region of interest" description="Disordered" evidence="1">
    <location>
        <begin position="43"/>
        <end position="68"/>
    </location>
</feature>
<dbReference type="EMBL" id="PEZN01000030">
    <property type="protein sequence ID" value="PIS12776.1"/>
    <property type="molecule type" value="Genomic_DNA"/>
</dbReference>
<accession>A0A2H0WJD9</accession>
<protein>
    <submittedName>
        <fullName evidence="2">Uncharacterized protein</fullName>
    </submittedName>
</protein>
<reference evidence="3" key="1">
    <citation type="submission" date="2017-09" db="EMBL/GenBank/DDBJ databases">
        <title>Depth-based differentiation of microbial function through sediment-hosted aquifers and enrichment of novel symbionts in the deep terrestrial subsurface.</title>
        <authorList>
            <person name="Probst A.J."/>
            <person name="Ladd B."/>
            <person name="Jarett J.K."/>
            <person name="Geller-Mcgrath D.E."/>
            <person name="Sieber C.M.K."/>
            <person name="Emerson J.B."/>
            <person name="Anantharaman K."/>
            <person name="Thomas B.C."/>
            <person name="Malmstrom R."/>
            <person name="Stieglmeier M."/>
            <person name="Klingl A."/>
            <person name="Woyke T."/>
            <person name="Ryan C.M."/>
            <person name="Banfield J.F."/>
        </authorList>
    </citation>
    <scope>NUCLEOTIDE SEQUENCE [LARGE SCALE GENOMIC DNA]</scope>
</reference>
<dbReference type="Proteomes" id="UP000230787">
    <property type="component" value="Unassembled WGS sequence"/>
</dbReference>
<sequence length="68" mass="7601">MGFLDFLFGDGRNQGRGTAVRGTAEAHGREVWASGTMDDGTYWEKGGRCATPHSSTIHQPPRRRQRLR</sequence>
<organism evidence="2 3">
    <name type="scientific">candidate division WWE3 bacterium CG09_land_8_20_14_0_10_39_24</name>
    <dbReference type="NCBI Taxonomy" id="1975088"/>
    <lineage>
        <taxon>Bacteria</taxon>
        <taxon>Katanobacteria</taxon>
    </lineage>
</organism>
<evidence type="ECO:0000313" key="3">
    <source>
        <dbReference type="Proteomes" id="UP000230787"/>
    </source>
</evidence>
<comment type="caution">
    <text evidence="2">The sequence shown here is derived from an EMBL/GenBank/DDBJ whole genome shotgun (WGS) entry which is preliminary data.</text>
</comment>
<gene>
    <name evidence="2" type="ORF">COT69_02210</name>
</gene>
<evidence type="ECO:0000313" key="2">
    <source>
        <dbReference type="EMBL" id="PIS12776.1"/>
    </source>
</evidence>
<evidence type="ECO:0000256" key="1">
    <source>
        <dbReference type="SAM" id="MobiDB-lite"/>
    </source>
</evidence>
<proteinExistence type="predicted"/>
<name>A0A2H0WJD9_UNCKA</name>